<evidence type="ECO:0000256" key="1">
    <source>
        <dbReference type="SAM" id="MobiDB-lite"/>
    </source>
</evidence>
<feature type="compositionally biased region" description="Basic and acidic residues" evidence="1">
    <location>
        <begin position="59"/>
        <end position="72"/>
    </location>
</feature>
<evidence type="ECO:0000313" key="4">
    <source>
        <dbReference type="Proteomes" id="UP000288361"/>
    </source>
</evidence>
<dbReference type="EMBL" id="PIQA01000001">
    <property type="protein sequence ID" value="RUO67657.1"/>
    <property type="molecule type" value="Genomic_DNA"/>
</dbReference>
<dbReference type="Proteomes" id="UP000288361">
    <property type="component" value="Unassembled WGS sequence"/>
</dbReference>
<proteinExistence type="predicted"/>
<feature type="region of interest" description="Disordered" evidence="1">
    <location>
        <begin position="42"/>
        <end position="72"/>
    </location>
</feature>
<reference evidence="3 4" key="1">
    <citation type="journal article" date="2011" name="Front. Microbiol.">
        <title>Genomic signatures of strain selection and enhancement in Bacillus atrophaeus var. globigii, a historical biowarfare simulant.</title>
        <authorList>
            <person name="Gibbons H.S."/>
            <person name="Broomall S.M."/>
            <person name="McNew L.A."/>
            <person name="Daligault H."/>
            <person name="Chapman C."/>
            <person name="Bruce D."/>
            <person name="Karavis M."/>
            <person name="Krepps M."/>
            <person name="McGregor P.A."/>
            <person name="Hong C."/>
            <person name="Park K.H."/>
            <person name="Akmal A."/>
            <person name="Feldman A."/>
            <person name="Lin J.S."/>
            <person name="Chang W.E."/>
            <person name="Higgs B.W."/>
            <person name="Demirev P."/>
            <person name="Lindquist J."/>
            <person name="Liem A."/>
            <person name="Fochler E."/>
            <person name="Read T.D."/>
            <person name="Tapia R."/>
            <person name="Johnson S."/>
            <person name="Bishop-Lilly K.A."/>
            <person name="Detter C."/>
            <person name="Han C."/>
            <person name="Sozhamannan S."/>
            <person name="Rosenzweig C.N."/>
            <person name="Skowronski E.W."/>
        </authorList>
    </citation>
    <scope>NUCLEOTIDE SEQUENCE [LARGE SCALE GENOMIC DNA]</scope>
    <source>
        <strain evidence="3 4">TPS4-2</strain>
    </source>
</reference>
<organism evidence="3 4">
    <name type="scientific">Idiomarina piscisalsi</name>
    <dbReference type="NCBI Taxonomy" id="1096243"/>
    <lineage>
        <taxon>Bacteria</taxon>
        <taxon>Pseudomonadati</taxon>
        <taxon>Pseudomonadota</taxon>
        <taxon>Gammaproteobacteria</taxon>
        <taxon>Alteromonadales</taxon>
        <taxon>Idiomarinaceae</taxon>
        <taxon>Idiomarina</taxon>
    </lineage>
</organism>
<sequence>MSVIYALIPVAIIFVIIAIAVFFWAVRSDQFEDIERQGLNILMDDDKPNSTDNKPPQDQADKEQESDNDAKR</sequence>
<keyword evidence="2" id="KW-1133">Transmembrane helix</keyword>
<dbReference type="AlphaFoldDB" id="A0A432YWH7"/>
<protein>
    <submittedName>
        <fullName evidence="3">Cbb3-type cytochrome oxidase assembly protein CcoS</fullName>
    </submittedName>
</protein>
<evidence type="ECO:0000313" key="3">
    <source>
        <dbReference type="EMBL" id="RUO67657.1"/>
    </source>
</evidence>
<dbReference type="RefSeq" id="WP_126751314.1">
    <property type="nucleotide sequence ID" value="NZ_JBHUMT010000016.1"/>
</dbReference>
<feature type="transmembrane region" description="Helical" evidence="2">
    <location>
        <begin position="6"/>
        <end position="26"/>
    </location>
</feature>
<keyword evidence="2" id="KW-0472">Membrane</keyword>
<evidence type="ECO:0000256" key="2">
    <source>
        <dbReference type="SAM" id="Phobius"/>
    </source>
</evidence>
<name>A0A432YWH7_9GAMM</name>
<dbReference type="PANTHER" id="PTHR41532">
    <property type="entry name" value="FIXS PROTEIN"/>
    <property type="match status" value="1"/>
</dbReference>
<keyword evidence="2" id="KW-0812">Transmembrane</keyword>
<comment type="caution">
    <text evidence="3">The sequence shown here is derived from an EMBL/GenBank/DDBJ whole genome shotgun (WGS) entry which is preliminary data.</text>
</comment>
<dbReference type="Pfam" id="PF03597">
    <property type="entry name" value="FixS"/>
    <property type="match status" value="1"/>
</dbReference>
<gene>
    <name evidence="3" type="primary">ccoS</name>
    <name evidence="3" type="ORF">CWI73_02000</name>
</gene>
<dbReference type="PANTHER" id="PTHR41532:SF1">
    <property type="entry name" value="FIXS PROTEIN"/>
    <property type="match status" value="1"/>
</dbReference>
<accession>A0A432YWH7</accession>
<dbReference type="NCBIfam" id="TIGR00847">
    <property type="entry name" value="ccoS"/>
    <property type="match status" value="1"/>
</dbReference>
<dbReference type="InterPro" id="IPR004714">
    <property type="entry name" value="Cyt_oxidase_maturation_cbb3"/>
</dbReference>